<dbReference type="Gene3D" id="2.40.70.10">
    <property type="entry name" value="Acid Proteases"/>
    <property type="match status" value="1"/>
</dbReference>
<evidence type="ECO:0000313" key="3">
    <source>
        <dbReference type="Proteomes" id="UP000823399"/>
    </source>
</evidence>
<dbReference type="Proteomes" id="UP000823399">
    <property type="component" value="Unassembled WGS sequence"/>
</dbReference>
<organism evidence="2 3">
    <name type="scientific">Suillus discolor</name>
    <dbReference type="NCBI Taxonomy" id="1912936"/>
    <lineage>
        <taxon>Eukaryota</taxon>
        <taxon>Fungi</taxon>
        <taxon>Dikarya</taxon>
        <taxon>Basidiomycota</taxon>
        <taxon>Agaricomycotina</taxon>
        <taxon>Agaricomycetes</taxon>
        <taxon>Agaricomycetidae</taxon>
        <taxon>Boletales</taxon>
        <taxon>Suillineae</taxon>
        <taxon>Suillaceae</taxon>
        <taxon>Suillus</taxon>
    </lineage>
</organism>
<dbReference type="OrthoDB" id="2692800at2759"/>
<evidence type="ECO:0008006" key="4">
    <source>
        <dbReference type="Google" id="ProtNLM"/>
    </source>
</evidence>
<sequence>MLRIKQSFMITDLESDDMIIGIDWLKYHNLEIDWNAGRFALSYCPIKYITKKENDKKRREEGPDLIPTEEDGNEDMAMKRVTVETIEDEECPGERIKYKASVIIEQKVAKEAMKVKKLVEEMIPDWLHEWLGVFSEESKHFPERKK</sequence>
<dbReference type="AlphaFoldDB" id="A0A9P7JUD5"/>
<proteinExistence type="predicted"/>
<dbReference type="EMBL" id="JABBWM010000026">
    <property type="protein sequence ID" value="KAG2108727.1"/>
    <property type="molecule type" value="Genomic_DNA"/>
</dbReference>
<comment type="caution">
    <text evidence="2">The sequence shown here is derived from an EMBL/GenBank/DDBJ whole genome shotgun (WGS) entry which is preliminary data.</text>
</comment>
<feature type="region of interest" description="Disordered" evidence="1">
    <location>
        <begin position="53"/>
        <end position="77"/>
    </location>
</feature>
<gene>
    <name evidence="2" type="ORF">F5147DRAFT_773525</name>
</gene>
<evidence type="ECO:0000313" key="2">
    <source>
        <dbReference type="EMBL" id="KAG2108727.1"/>
    </source>
</evidence>
<evidence type="ECO:0000256" key="1">
    <source>
        <dbReference type="SAM" id="MobiDB-lite"/>
    </source>
</evidence>
<dbReference type="RefSeq" id="XP_041293097.1">
    <property type="nucleotide sequence ID" value="XM_041441471.1"/>
</dbReference>
<reference evidence="2" key="1">
    <citation type="journal article" date="2020" name="New Phytol.">
        <title>Comparative genomics reveals dynamic genome evolution in host specialist ectomycorrhizal fungi.</title>
        <authorList>
            <person name="Lofgren L.A."/>
            <person name="Nguyen N.H."/>
            <person name="Vilgalys R."/>
            <person name="Ruytinx J."/>
            <person name="Liao H.L."/>
            <person name="Branco S."/>
            <person name="Kuo A."/>
            <person name="LaButti K."/>
            <person name="Lipzen A."/>
            <person name="Andreopoulos W."/>
            <person name="Pangilinan J."/>
            <person name="Riley R."/>
            <person name="Hundley H."/>
            <person name="Na H."/>
            <person name="Barry K."/>
            <person name="Grigoriev I.V."/>
            <person name="Stajich J.E."/>
            <person name="Kennedy P.G."/>
        </authorList>
    </citation>
    <scope>NUCLEOTIDE SEQUENCE</scope>
    <source>
        <strain evidence="2">FC423</strain>
    </source>
</reference>
<keyword evidence="3" id="KW-1185">Reference proteome</keyword>
<name>A0A9P7JUD5_9AGAM</name>
<protein>
    <recommendedName>
        <fullName evidence="4">Reverse transcriptase domain-containing protein</fullName>
    </recommendedName>
</protein>
<dbReference type="GeneID" id="64703730"/>
<accession>A0A9P7JUD5</accession>
<feature type="compositionally biased region" description="Basic and acidic residues" evidence="1">
    <location>
        <begin position="53"/>
        <end position="62"/>
    </location>
</feature>
<dbReference type="InterPro" id="IPR021109">
    <property type="entry name" value="Peptidase_aspartic_dom_sf"/>
</dbReference>